<proteinExistence type="predicted"/>
<evidence type="ECO:0000313" key="1">
    <source>
        <dbReference type="EMBL" id="CAJ73463.1"/>
    </source>
</evidence>
<protein>
    <submittedName>
        <fullName evidence="1">Uncharacterized protein</fullName>
    </submittedName>
</protein>
<dbReference type="EMBL" id="CT573071">
    <property type="protein sequence ID" value="CAJ73463.1"/>
    <property type="molecule type" value="Genomic_DNA"/>
</dbReference>
<reference evidence="1" key="1">
    <citation type="journal article" date="2006" name="Nature">
        <title>Deciphering the evolution and metabolism of an anammox bacterium from a community genome.</title>
        <authorList>
            <person name="Strous M."/>
            <person name="Pelletier E."/>
            <person name="Mangenot S."/>
            <person name="Rattei T."/>
            <person name="Lehner A."/>
            <person name="Taylor M.W."/>
            <person name="Horn M."/>
            <person name="Daims H."/>
            <person name="Bartol-Mavel D."/>
            <person name="Wincker P."/>
            <person name="Barbe V."/>
            <person name="Fonknechten N."/>
            <person name="Vallenet D."/>
            <person name="Segurens B."/>
            <person name="Schenowitz-Truong C."/>
            <person name="Medigue C."/>
            <person name="Collingro A."/>
            <person name="Snel B."/>
            <person name="Dutilh B.E."/>
            <person name="OpDenCamp H.J.M."/>
            <person name="vanDerDrift C."/>
            <person name="Cirpus I."/>
            <person name="vanDePas-Schoonen K.T."/>
            <person name="Harhangi H.R."/>
            <person name="vanNiftrik L."/>
            <person name="Schmid M."/>
            <person name="Keltjens J."/>
            <person name="vanDeVossenberg J."/>
            <person name="Kartal B."/>
            <person name="Meier H."/>
            <person name="Frishman D."/>
            <person name="Huynen M.A."/>
            <person name="Mewes H."/>
            <person name="Weissenbach J."/>
            <person name="Jetten M.S.M."/>
            <person name="Wagner M."/>
            <person name="LePaslier D."/>
        </authorList>
    </citation>
    <scope>NUCLEOTIDE SEQUENCE</scope>
</reference>
<name>Q1Q7A0_KUEST</name>
<reference evidence="1" key="2">
    <citation type="submission" date="2006-01" db="EMBL/GenBank/DDBJ databases">
        <authorList>
            <person name="Genoscope"/>
        </authorList>
    </citation>
    <scope>NUCLEOTIDE SEQUENCE</scope>
</reference>
<dbReference type="RefSeq" id="WP_197705273.1">
    <property type="nucleotide sequence ID" value="NZ_CP049055.1"/>
</dbReference>
<dbReference type="EMBL" id="CP049055">
    <property type="protein sequence ID" value="QII12040.1"/>
    <property type="molecule type" value="Genomic_DNA"/>
</dbReference>
<dbReference type="Gene3D" id="3.40.1440.10">
    <property type="entry name" value="GIY-YIG endonuclease"/>
    <property type="match status" value="1"/>
</dbReference>
<dbReference type="InterPro" id="IPR035901">
    <property type="entry name" value="GIY-YIG_endonuc_sf"/>
</dbReference>
<sequence length="84" mass="9613">MSLQEARLVIARVFFCLSLRGYFPKQSVYYEIFRDVRNAISREKQIKGGSRAKKIELITGMNAGWKISMTVYEIASENTLAMTS</sequence>
<dbReference type="AlphaFoldDB" id="Q1Q7A0"/>
<evidence type="ECO:0000313" key="3">
    <source>
        <dbReference type="Proteomes" id="UP000501926"/>
    </source>
</evidence>
<organism evidence="1">
    <name type="scientific">Kuenenia stuttgartiensis</name>
    <dbReference type="NCBI Taxonomy" id="174633"/>
    <lineage>
        <taxon>Bacteria</taxon>
        <taxon>Pseudomonadati</taxon>
        <taxon>Planctomycetota</taxon>
        <taxon>Candidatus Brocadiia</taxon>
        <taxon>Candidatus Brocadiales</taxon>
        <taxon>Candidatus Brocadiaceae</taxon>
        <taxon>Candidatus Kuenenia</taxon>
    </lineage>
</organism>
<reference evidence="2 3" key="3">
    <citation type="submission" date="2020-02" db="EMBL/GenBank/DDBJ databases">
        <title>Newly sequenced genome of strain CSTR1 showed variability in Candidatus Kuenenia stuttgartiensis genomes.</title>
        <authorList>
            <person name="Ding C."/>
            <person name="Adrian L."/>
        </authorList>
    </citation>
    <scope>NUCLEOTIDE SEQUENCE [LARGE SCALE GENOMIC DNA]</scope>
    <source>
        <strain evidence="2 3">CSTR1</strain>
    </source>
</reference>
<evidence type="ECO:0000313" key="2">
    <source>
        <dbReference type="EMBL" id="QII12040.1"/>
    </source>
</evidence>
<accession>Q1Q7A0</accession>
<gene>
    <name evidence="2" type="ORF">KsCSTR_26610</name>
    <name evidence="1" type="ORF">kuste2713</name>
</gene>
<dbReference type="Proteomes" id="UP000501926">
    <property type="component" value="Chromosome"/>
</dbReference>